<keyword evidence="7" id="KW-1185">Reference proteome</keyword>
<dbReference type="EMBL" id="BMZM01000006">
    <property type="protein sequence ID" value="GHC34584.1"/>
    <property type="molecule type" value="Genomic_DNA"/>
</dbReference>
<dbReference type="Gene3D" id="1.10.443.10">
    <property type="entry name" value="Intergrase catalytic core"/>
    <property type="match status" value="1"/>
</dbReference>
<dbReference type="CDD" id="cd00801">
    <property type="entry name" value="INT_P4_C"/>
    <property type="match status" value="1"/>
</dbReference>
<dbReference type="Pfam" id="PF00589">
    <property type="entry name" value="Phage_integrase"/>
    <property type="match status" value="1"/>
</dbReference>
<keyword evidence="3" id="KW-0238">DNA-binding</keyword>
<dbReference type="Gene3D" id="1.10.150.130">
    <property type="match status" value="1"/>
</dbReference>
<evidence type="ECO:0000259" key="5">
    <source>
        <dbReference type="PROSITE" id="PS51898"/>
    </source>
</evidence>
<comment type="similarity">
    <text evidence="1">Belongs to the 'phage' integrase family.</text>
</comment>
<dbReference type="RefSeq" id="WP_189520034.1">
    <property type="nucleotide sequence ID" value="NZ_BMZM01000006.1"/>
</dbReference>
<dbReference type="InterPro" id="IPR013762">
    <property type="entry name" value="Integrase-like_cat_sf"/>
</dbReference>
<name>A0ABQ3FS12_9GAMM</name>
<comment type="caution">
    <text evidence="6">The sequence shown here is derived from an EMBL/GenBank/DDBJ whole genome shotgun (WGS) entry which is preliminary data.</text>
</comment>
<dbReference type="PANTHER" id="PTHR30629">
    <property type="entry name" value="PROPHAGE INTEGRASE"/>
    <property type="match status" value="1"/>
</dbReference>
<dbReference type="InterPro" id="IPR010998">
    <property type="entry name" value="Integrase_recombinase_N"/>
</dbReference>
<evidence type="ECO:0000256" key="3">
    <source>
        <dbReference type="ARBA" id="ARBA00023125"/>
    </source>
</evidence>
<keyword evidence="4" id="KW-0233">DNA recombination</keyword>
<dbReference type="SUPFAM" id="SSF56349">
    <property type="entry name" value="DNA breaking-rejoining enzymes"/>
    <property type="match status" value="1"/>
</dbReference>
<accession>A0ABQ3FS12</accession>
<protein>
    <submittedName>
        <fullName evidence="6">Recombinase</fullName>
    </submittedName>
</protein>
<dbReference type="InterPro" id="IPR002104">
    <property type="entry name" value="Integrase_catalytic"/>
</dbReference>
<proteinExistence type="inferred from homology"/>
<organism evidence="6 7">
    <name type="scientific">Kushneria pakistanensis</name>
    <dbReference type="NCBI Taxonomy" id="1508770"/>
    <lineage>
        <taxon>Bacteria</taxon>
        <taxon>Pseudomonadati</taxon>
        <taxon>Pseudomonadota</taxon>
        <taxon>Gammaproteobacteria</taxon>
        <taxon>Oceanospirillales</taxon>
        <taxon>Halomonadaceae</taxon>
        <taxon>Kushneria</taxon>
    </lineage>
</organism>
<evidence type="ECO:0000313" key="7">
    <source>
        <dbReference type="Proteomes" id="UP000604243"/>
    </source>
</evidence>
<dbReference type="Proteomes" id="UP000604243">
    <property type="component" value="Unassembled WGS sequence"/>
</dbReference>
<dbReference type="InterPro" id="IPR050808">
    <property type="entry name" value="Phage_Integrase"/>
</dbReference>
<evidence type="ECO:0000256" key="2">
    <source>
        <dbReference type="ARBA" id="ARBA00022908"/>
    </source>
</evidence>
<dbReference type="PANTHER" id="PTHR30629:SF6">
    <property type="entry name" value="PROPHAGE INTEGRASE INTA-RELATED"/>
    <property type="match status" value="1"/>
</dbReference>
<keyword evidence="2" id="KW-0229">DNA integration</keyword>
<reference evidence="7" key="1">
    <citation type="journal article" date="2019" name="Int. J. Syst. Evol. Microbiol.">
        <title>The Global Catalogue of Microorganisms (GCM) 10K type strain sequencing project: providing services to taxonomists for standard genome sequencing and annotation.</title>
        <authorList>
            <consortium name="The Broad Institute Genomics Platform"/>
            <consortium name="The Broad Institute Genome Sequencing Center for Infectious Disease"/>
            <person name="Wu L."/>
            <person name="Ma J."/>
        </authorList>
    </citation>
    <scope>NUCLEOTIDE SEQUENCE [LARGE SCALE GENOMIC DNA]</scope>
    <source>
        <strain evidence="7">KCTC 42082</strain>
    </source>
</reference>
<evidence type="ECO:0000313" key="6">
    <source>
        <dbReference type="EMBL" id="GHC34584.1"/>
    </source>
</evidence>
<feature type="domain" description="Tyr recombinase" evidence="5">
    <location>
        <begin position="207"/>
        <end position="385"/>
    </location>
</feature>
<sequence>MSQTLSVNLSDAVIRRHINDPSIRQLKDPRYPLRLRFNADRTRASWHVIKYASGGTRWRKAGAWPDLSTKALLSRLPEIQAELAVNPHSARVRVSTWESVGDVLRWYQERTAKNARLSKTRKATIKSAIHRHLLPLLDEQPIQTLNHATLDEALIWPLQARLALSTVRQVLAVLKQSFKQAHKLGLIETNPTGAVRFGDFIDARIAPRAGVFRVDQLTDLMERLTRTDNEPRVMILLMLLHGTRLGETRMARWRDVDIERTTWTLPEQHTKPRREHRLPLTDMAVDLLTRYRDWQRERGYTGVYLFPSAGRYHGSPITSVTACHWVQSVSDKRWSSHDLRKLARTSWADLGIDYMVGELLLNHALSKLDRTYIHTYVERQAREALERYHDWLLGYGLHDALAETTPRPTRNRRAMRRR</sequence>
<gene>
    <name evidence="6" type="ORF">GCM10010082_31580</name>
</gene>
<dbReference type="PROSITE" id="PS51898">
    <property type="entry name" value="TYR_RECOMBINASE"/>
    <property type="match status" value="1"/>
</dbReference>
<evidence type="ECO:0000256" key="4">
    <source>
        <dbReference type="ARBA" id="ARBA00023172"/>
    </source>
</evidence>
<dbReference type="InterPro" id="IPR011010">
    <property type="entry name" value="DNA_brk_join_enz"/>
</dbReference>
<evidence type="ECO:0000256" key="1">
    <source>
        <dbReference type="ARBA" id="ARBA00008857"/>
    </source>
</evidence>